<comment type="caution">
    <text evidence="1">The sequence shown here is derived from an EMBL/GenBank/DDBJ whole genome shotgun (WGS) entry which is preliminary data.</text>
</comment>
<proteinExistence type="predicted"/>
<organism evidence="1 2">
    <name type="scientific">Paenibacillus nanensis</name>
    <dbReference type="NCBI Taxonomy" id="393251"/>
    <lineage>
        <taxon>Bacteria</taxon>
        <taxon>Bacillati</taxon>
        <taxon>Bacillota</taxon>
        <taxon>Bacilli</taxon>
        <taxon>Bacillales</taxon>
        <taxon>Paenibacillaceae</taxon>
        <taxon>Paenibacillus</taxon>
    </lineage>
</organism>
<evidence type="ECO:0000313" key="2">
    <source>
        <dbReference type="Proteomes" id="UP000266482"/>
    </source>
</evidence>
<evidence type="ECO:0008006" key="3">
    <source>
        <dbReference type="Google" id="ProtNLM"/>
    </source>
</evidence>
<sequence>MTLHTIIPMELVFQGFDSDPEPTHEVKVNGIKMEVVPLAPGMGRIVRLLDCSLNDYLNPELSPGCIIHYGSLNG</sequence>
<dbReference type="InterPro" id="IPR025619">
    <property type="entry name" value="YlzJ"/>
</dbReference>
<dbReference type="EMBL" id="QXQA01000009">
    <property type="protein sequence ID" value="RIX51768.1"/>
    <property type="molecule type" value="Genomic_DNA"/>
</dbReference>
<reference evidence="1 2" key="1">
    <citation type="submission" date="2018-09" db="EMBL/GenBank/DDBJ databases">
        <title>Paenibacillus aracenensis nov. sp. isolated from a cave in southern Spain.</title>
        <authorList>
            <person name="Jurado V."/>
            <person name="Gutierrez-Patricio S."/>
            <person name="Gonzalez-Pimentel J.L."/>
            <person name="Miller A.Z."/>
            <person name="Laiz L."/>
            <person name="Saiz-Jimenez C."/>
        </authorList>
    </citation>
    <scope>NUCLEOTIDE SEQUENCE [LARGE SCALE GENOMIC DNA]</scope>
    <source>
        <strain evidence="1 2">DSM 22867</strain>
    </source>
</reference>
<dbReference type="Pfam" id="PF14035">
    <property type="entry name" value="YlzJ"/>
    <property type="match status" value="1"/>
</dbReference>
<dbReference type="OrthoDB" id="1683573at2"/>
<dbReference type="Proteomes" id="UP000266482">
    <property type="component" value="Unassembled WGS sequence"/>
</dbReference>
<protein>
    <recommendedName>
        <fullName evidence="3">YlzJ-like protein</fullName>
    </recommendedName>
</protein>
<name>A0A3A1UTA8_9BACL</name>
<dbReference type="AlphaFoldDB" id="A0A3A1UTA8"/>
<accession>A0A3A1UTA8</accession>
<gene>
    <name evidence="1" type="ORF">D3P08_15235</name>
</gene>
<evidence type="ECO:0000313" key="1">
    <source>
        <dbReference type="EMBL" id="RIX51768.1"/>
    </source>
</evidence>
<keyword evidence="2" id="KW-1185">Reference proteome</keyword>
<dbReference type="RefSeq" id="WP_119600550.1">
    <property type="nucleotide sequence ID" value="NZ_QXQA01000009.1"/>
</dbReference>